<protein>
    <recommendedName>
        <fullName evidence="4">DUF3275 domain-containing protein</fullName>
    </recommendedName>
</protein>
<evidence type="ECO:0000313" key="2">
    <source>
        <dbReference type="EMBL" id="PSU45735.1"/>
    </source>
</evidence>
<dbReference type="Proteomes" id="UP000240987">
    <property type="component" value="Unassembled WGS sequence"/>
</dbReference>
<dbReference type="Pfam" id="PF11679">
    <property type="entry name" value="DUF3275"/>
    <property type="match status" value="1"/>
</dbReference>
<dbReference type="OrthoDB" id="8445945at2"/>
<name>A0A2T3JA99_9GAMM</name>
<evidence type="ECO:0000256" key="1">
    <source>
        <dbReference type="SAM" id="MobiDB-lite"/>
    </source>
</evidence>
<evidence type="ECO:0008006" key="4">
    <source>
        <dbReference type="Google" id="ProtNLM"/>
    </source>
</evidence>
<comment type="caution">
    <text evidence="2">The sequence shown here is derived from an EMBL/GenBank/DDBJ whole genome shotgun (WGS) entry which is preliminary data.</text>
</comment>
<dbReference type="InterPro" id="IPR021693">
    <property type="entry name" value="DUF3275"/>
</dbReference>
<dbReference type="EMBL" id="PYMJ01000027">
    <property type="protein sequence ID" value="PSU45735.1"/>
    <property type="molecule type" value="Genomic_DNA"/>
</dbReference>
<accession>A0A2T3JA99</accession>
<keyword evidence="3" id="KW-1185">Reference proteome</keyword>
<reference evidence="2 3" key="1">
    <citation type="submission" date="2018-01" db="EMBL/GenBank/DDBJ databases">
        <title>Whole genome sequencing of Histamine producing bacteria.</title>
        <authorList>
            <person name="Butler K."/>
        </authorList>
    </citation>
    <scope>NUCLEOTIDE SEQUENCE [LARGE SCALE GENOMIC DNA]</scope>
    <source>
        <strain evidence="2 3">JCM 12947</strain>
    </source>
</reference>
<feature type="compositionally biased region" description="Polar residues" evidence="1">
    <location>
        <begin position="108"/>
        <end position="125"/>
    </location>
</feature>
<gene>
    <name evidence="2" type="ORF">C9J12_21060</name>
</gene>
<dbReference type="AlphaFoldDB" id="A0A2T3JA99"/>
<feature type="region of interest" description="Disordered" evidence="1">
    <location>
        <begin position="106"/>
        <end position="138"/>
    </location>
</feature>
<dbReference type="RefSeq" id="WP_107244496.1">
    <property type="nucleotide sequence ID" value="NZ_PYMJ01000027.1"/>
</dbReference>
<evidence type="ECO:0000313" key="3">
    <source>
        <dbReference type="Proteomes" id="UP000240987"/>
    </source>
</evidence>
<sequence>MIQVPGHLTIKTVSGRFGAFNVGHLNLEIGTFAVKDALLEEYSEGVYQGIFAIKRIYAGSYNTGNRFIIETRAELQNLWLDGVDERPVEAEEPLDIDPLAEEREAQQKLANQAPLNNTIDTTANGQEEEPPLSTNNDDSLAALFGELWPLGNIVKLNPEMGRETMRAQVEYLKRKVNGHKEWTFKPQDKIWVRNNT</sequence>
<proteinExistence type="predicted"/>
<organism evidence="2 3">
    <name type="scientific">Photobacterium frigidiphilum</name>
    <dbReference type="NCBI Taxonomy" id="264736"/>
    <lineage>
        <taxon>Bacteria</taxon>
        <taxon>Pseudomonadati</taxon>
        <taxon>Pseudomonadota</taxon>
        <taxon>Gammaproteobacteria</taxon>
        <taxon>Vibrionales</taxon>
        <taxon>Vibrionaceae</taxon>
        <taxon>Photobacterium</taxon>
    </lineage>
</organism>